<dbReference type="Pfam" id="PF17966">
    <property type="entry name" value="Muc_B2"/>
    <property type="match status" value="4"/>
</dbReference>
<feature type="compositionally biased region" description="Low complexity" evidence="4">
    <location>
        <begin position="110"/>
        <end position="119"/>
    </location>
</feature>
<feature type="region of interest" description="Disordered" evidence="4">
    <location>
        <begin position="3909"/>
        <end position="3940"/>
    </location>
</feature>
<feature type="region of interest" description="Disordered" evidence="4">
    <location>
        <begin position="3184"/>
        <end position="3244"/>
    </location>
</feature>
<feature type="region of interest" description="Disordered" evidence="4">
    <location>
        <begin position="2896"/>
        <end position="2929"/>
    </location>
</feature>
<feature type="domain" description="MucBP" evidence="5">
    <location>
        <begin position="1265"/>
        <end position="1322"/>
    </location>
</feature>
<feature type="compositionally biased region" description="Basic and acidic residues" evidence="4">
    <location>
        <begin position="3711"/>
        <end position="3724"/>
    </location>
</feature>
<feature type="compositionally biased region" description="Basic and acidic residues" evidence="4">
    <location>
        <begin position="3279"/>
        <end position="3296"/>
    </location>
</feature>
<organism evidence="7 8">
    <name type="scientific">Limosilactobacillus mucosae</name>
    <name type="common">Lactobacillus mucosae</name>
    <dbReference type="NCBI Taxonomy" id="97478"/>
    <lineage>
        <taxon>Bacteria</taxon>
        <taxon>Bacillati</taxon>
        <taxon>Bacillota</taxon>
        <taxon>Bacilli</taxon>
        <taxon>Lactobacillales</taxon>
        <taxon>Lactobacillaceae</taxon>
        <taxon>Limosilactobacillus</taxon>
    </lineage>
</organism>
<evidence type="ECO:0000256" key="4">
    <source>
        <dbReference type="SAM" id="MobiDB-lite"/>
    </source>
</evidence>
<dbReference type="Gene3D" id="1.20.5.420">
    <property type="entry name" value="Immunoglobulin FC, subunit C"/>
    <property type="match status" value="30"/>
</dbReference>
<dbReference type="Pfam" id="PF06458">
    <property type="entry name" value="MucBP"/>
    <property type="match status" value="3"/>
</dbReference>
<keyword evidence="3" id="KW-0175">Coiled coil</keyword>
<feature type="compositionally biased region" description="Basic and acidic residues" evidence="4">
    <location>
        <begin position="3135"/>
        <end position="3152"/>
    </location>
</feature>
<feature type="compositionally biased region" description="Polar residues" evidence="4">
    <location>
        <begin position="3553"/>
        <end position="3566"/>
    </location>
</feature>
<dbReference type="Gene3D" id="1.20.120.1850">
    <property type="entry name" value="Ebh helix bundles repeating unit (S and A modules)"/>
    <property type="match status" value="2"/>
</dbReference>
<dbReference type="NCBIfam" id="TIGR03715">
    <property type="entry name" value="KxYKxGKxW"/>
    <property type="match status" value="1"/>
</dbReference>
<feature type="region of interest" description="Disordered" evidence="4">
    <location>
        <begin position="4053"/>
        <end position="4114"/>
    </location>
</feature>
<feature type="region of interest" description="Disordered" evidence="4">
    <location>
        <begin position="3485"/>
        <end position="3506"/>
    </location>
</feature>
<feature type="region of interest" description="Disordered" evidence="4">
    <location>
        <begin position="3259"/>
        <end position="3296"/>
    </location>
</feature>
<feature type="region of interest" description="Disordered" evidence="4">
    <location>
        <begin position="3762"/>
        <end position="3793"/>
    </location>
</feature>
<feature type="compositionally biased region" description="Polar residues" evidence="4">
    <location>
        <begin position="3202"/>
        <end position="3211"/>
    </location>
</feature>
<dbReference type="NCBIfam" id="TIGR01167">
    <property type="entry name" value="LPXTG_anchor"/>
    <property type="match status" value="1"/>
</dbReference>
<evidence type="ECO:0000256" key="3">
    <source>
        <dbReference type="SAM" id="Coils"/>
    </source>
</evidence>
<feature type="domain" description="Mub B2-like" evidence="6">
    <location>
        <begin position="1154"/>
        <end position="1228"/>
    </location>
</feature>
<dbReference type="RefSeq" id="WP_193018773.1">
    <property type="nucleotide sequence ID" value="NZ_CP062966.1"/>
</dbReference>
<feature type="domain" description="Mub B2-like" evidence="6">
    <location>
        <begin position="769"/>
        <end position="876"/>
    </location>
</feature>
<dbReference type="SUPFAM" id="SSF46997">
    <property type="entry name" value="Bacterial immunoglobulin/albumin-binding domains"/>
    <property type="match status" value="30"/>
</dbReference>
<feature type="coiled-coil region" evidence="3">
    <location>
        <begin position="1822"/>
        <end position="1849"/>
    </location>
</feature>
<feature type="region of interest" description="Disordered" evidence="4">
    <location>
        <begin position="3115"/>
        <end position="3152"/>
    </location>
</feature>
<evidence type="ECO:0000313" key="8">
    <source>
        <dbReference type="Proteomes" id="UP000593929"/>
    </source>
</evidence>
<gene>
    <name evidence="7" type="ORF">LM011_08835</name>
</gene>
<feature type="compositionally biased region" description="Polar residues" evidence="4">
    <location>
        <begin position="3769"/>
        <end position="3782"/>
    </location>
</feature>
<feature type="compositionally biased region" description="Basic and acidic residues" evidence="4">
    <location>
        <begin position="3411"/>
        <end position="3430"/>
    </location>
</feature>
<dbReference type="Gene3D" id="2.60.40.4300">
    <property type="match status" value="5"/>
</dbReference>
<dbReference type="InterPro" id="IPR022263">
    <property type="entry name" value="KxYKxGKxW"/>
</dbReference>
<name>A0A7L9VRL6_LIMMU</name>
<feature type="compositionally biased region" description="Basic and acidic residues" evidence="4">
    <location>
        <begin position="2991"/>
        <end position="3008"/>
    </location>
</feature>
<keyword evidence="2" id="KW-0677">Repeat</keyword>
<feature type="compositionally biased region" description="Polar residues" evidence="4">
    <location>
        <begin position="3698"/>
        <end position="3710"/>
    </location>
</feature>
<dbReference type="InterPro" id="IPR009459">
    <property type="entry name" value="MucBP_dom"/>
</dbReference>
<feature type="compositionally biased region" description="Polar residues" evidence="4">
    <location>
        <begin position="3917"/>
        <end position="3932"/>
    </location>
</feature>
<evidence type="ECO:0000256" key="1">
    <source>
        <dbReference type="ARBA" id="ARBA00022729"/>
    </source>
</evidence>
<feature type="domain" description="MucBP" evidence="5">
    <location>
        <begin position="1539"/>
        <end position="1592"/>
    </location>
</feature>
<dbReference type="InterPro" id="IPR041495">
    <property type="entry name" value="Mub_B2"/>
</dbReference>
<feature type="domain" description="MucBP" evidence="5">
    <location>
        <begin position="1466"/>
        <end position="1499"/>
    </location>
</feature>
<feature type="region of interest" description="Disordered" evidence="4">
    <location>
        <begin position="3040"/>
        <end position="3100"/>
    </location>
</feature>
<feature type="compositionally biased region" description="Polar residues" evidence="4">
    <location>
        <begin position="3259"/>
        <end position="3278"/>
    </location>
</feature>
<feature type="compositionally biased region" description="Polar residues" evidence="4">
    <location>
        <begin position="3058"/>
        <end position="3067"/>
    </location>
</feature>
<feature type="compositionally biased region" description="Basic and acidic residues" evidence="4">
    <location>
        <begin position="3213"/>
        <end position="3227"/>
    </location>
</feature>
<reference evidence="7 8" key="1">
    <citation type="submission" date="2020-10" db="EMBL/GenBank/DDBJ databases">
        <title>Genome sequencing of Lactobacillus mucosae KCTC 21011.</title>
        <authorList>
            <person name="Kim J."/>
        </authorList>
    </citation>
    <scope>NUCLEOTIDE SEQUENCE [LARGE SCALE GENOMIC DNA]</scope>
    <source>
        <strain evidence="7 8">LM011</strain>
    </source>
</reference>
<feature type="region of interest" description="Disordered" evidence="4">
    <location>
        <begin position="3553"/>
        <end position="3581"/>
    </location>
</feature>
<feature type="compositionally biased region" description="Basic and acidic residues" evidence="4">
    <location>
        <begin position="3192"/>
        <end position="3201"/>
    </location>
</feature>
<dbReference type="Proteomes" id="UP000593929">
    <property type="component" value="Chromosome"/>
</dbReference>
<accession>A0A7L9VRL6</accession>
<feature type="compositionally biased region" description="Basic and acidic residues" evidence="4">
    <location>
        <begin position="3843"/>
        <end position="3855"/>
    </location>
</feature>
<feature type="region of interest" description="Disordered" evidence="4">
    <location>
        <begin position="3698"/>
        <end position="3724"/>
    </location>
</feature>
<evidence type="ECO:0000259" key="6">
    <source>
        <dbReference type="Pfam" id="PF17966"/>
    </source>
</evidence>
<feature type="domain" description="Mub B2-like" evidence="6">
    <location>
        <begin position="976"/>
        <end position="1079"/>
    </location>
</feature>
<feature type="compositionally biased region" description="Polar residues" evidence="4">
    <location>
        <begin position="3621"/>
        <end position="3638"/>
    </location>
</feature>
<protein>
    <submittedName>
        <fullName evidence="7">FIVAR domain-containing protein</fullName>
    </submittedName>
</protein>
<sequence>MNRIHRFGDNAEIDEKNRVKMYKKGSQWVTANQTSFMLLGKHALTKGLAITLGTVALGLTSGQAASADSVASTSSGTQPTTGETTNSSDSGSSNMVTLKSSVNTSEEDNGTTTSGNSNTDQAASTTVMTNFSASEALQANLASMSTTSSSLNTDSKSTTTTANEQSSDASSVIDNAGQNSKAQSGTITLSEMYKNDHLPDLQEKLYDGDRAVRTTEFHPDEIFDNTQVDYDQGTSTKTINNVWNQNYLNFNLNTYVSKELALGTPKDGLFYNLQIDDRLAKHITKIQITNSNKEVFNLSTRAEARKAGQNVGDYDDDVYCAEFNRVFPNTGIFSSETRTASGVIYFDGVIKDILSQATDNDFTKLPLGYRSYVSYEGNMPFTTTSLTHGNQTYPSKSILGASYTNGFFITPTQHIPDSAGKDDGMDGGYIGAPMFSGFVKNGIFAGGTDDVYYDVKNRAIIIDNYINRKSEFTYKNNGWKYDLKIDPRLLPFIKVEQTRDAQWNPVTSYGNVERIYFKNGTYSTHYTREEIRNQPKDTTADLIKETRKTYRDPQDGEFVADLNNVAPNVEKTRPWIIRTVLPLGEDSQGRLYTLTSILKSIFENTADSAKQPALQFQTYMDNGYGKMIEGTTSSNLSSFAELANSVSDNTEDQGLFVIDFVDENQTAQGAFTLEGKAGSTQEFTADFPDGWTFAGDPSKLPNGWTINSQGQLTGTATMQSFNSAQATWLLVKHGTYTVTHNAATQGKLVAKGGIIPGTTAKKFAQDINYTDLNKTLTRTVIIDDPHTGKQTTPQTVDFARDAIVDMVTGEIISYTPWQAVDPSTRNYDTEGKYNYYNNIPVPTVDGYTPSQTTIEKVYPNGTSDTNTSIEITYTANAGTQTINYQYEKADGSLVNVGTQVVNGKTDEKINKITWELPDGYALAEGVSLPSEVTIQATDTPITIKVDHLKVTVTHDKPQVAGALIPGTKDKHFGTGVTQDNLNHTVKRIINITYPDDTAAKQIVQEVKFVQDATVDAVTGEVTYTGWSNADTNTKFEALDSTALGLKSIDGYKPTKTSVAEAVPGGGDNDQTINISYTRNGDVSQTFTLIDVNDNAKEYTVTLSGTKGTTGAYKDISALLPSGMTFNDPNDESKTFKYVESGPAIQIRVKHQTQSQANDQKAVTREIILQLPDGTNKTETQSVSFERSVTRDLFNDHLTYGSWQNADPTKTGFEEYTPAPQAGYHPISTSESFKDGKVIAIDNVSVDTVYPAVTIIYAADDQSFKIIYQDEQGKVIQNDTIISGKTGTTVKINSTVPTGWKLADGQTVPSEFTFTTTAAKDQTYTIKHAVVTVSADNPKTINDQLPDNPAKKYPKGVDYDDLNKDVTRTIIINLPNGTVQTLKDTVAFTRSADVDEVDGTVKYNNWTSTNSNWNDRTSEIPDVAGYTKLYQDTDGKTLAESAVQSQAVNSDTPNSTVKVSYSADAQTVTVNYVDDQNNVIGHSSSLSGKTDKEMQIDKSQLNNLPENWIIDDSQTFPITFTPSSDASKNVVNVKVKHVTKVTINYLDDQNNETGYSSSLNGEAGTPMQITKEQLSIPDGWTVDDSQTLPITFTPDTDATKNVVNVKIKHLIVKVNNDNYYSGKLIPGTKAKHFGDYDLSHVVQRNIYIHYEKIGRGSSDLPAGSARFTREAWVDAVTGEIVSYEKWVSKGDSFGEYLLSNEGHGFDPSDIENFAKVYKVNGQFADSTVLDKVTPYVNEDGDIVTEVGGITVKNNDVNIDVDYLYLKNLSDVLNTVPATKQTYKYLNASSDKAKAYDTSVTDGQNLLKKLEDTSIVQTSTQADIDAAMNAITKAEAELDGKETNYKDLQKAVDDAPTNKQTDAYLNATDQKVYDKAVAAGDDILKAHTSGSIYSQADVDAAVKAIKDALNGPKTSYKDLQEAVADAPTNKQTEAYLNATDQKAYDDAVAAGQKILDEQKAGQAHSQTEVDAAVKAIKDALNGQATNYNDLQKAVNDAPTNKQTEAYLNATDQKAYDDAVAAGQKILDEQKAGQAHSQTEVDAAVKAIKDALNGPKTSYKDLQEAVADAPTNKQTEAYLNATDQKAYDDAVAAGQKILDEQKAGQAHSQTEVDAAVKAIKDALNGQATNYNDLQKAVNDAPTNKQTEAYLNATDQKAYDDAVAAGQKILDEQKAGQAHSQTEVDAAVKAIKDALNGQATNYNDLQKAVNDAPTNKQTEAYLNATDQKAYDDAVAAGQKILDEQKAGQAHSQTEVDAAVKAIKDALNGQATNYNDLQKAVNDAPTNKQTEAYLNATDQKAYDDAVAAGQKILDEQKAGQAHSQTEVDAAVKAIKDALNGPKTSYKDLQEAVADAPTNKQTEAYLNATDQKAYDDAVAAGQKILDEQKAGQAHSQTEVDAAVKAIKDALNGQATNYNDLQKAVNDAPTNKQTEAYLNATDQKAYDDAVAAGQKILDEQKAGQAHSQTEVDAAVKAIKDALNGQATDYNDLQKAVNDAPTNKQTEAYLNATDQKAYDDAVAAGQKILDEQKAGQAHSQTEVDAAVKAIKDALNGPKTSYKDLQEAVADAPTNKQTEAYLNATDQKAYDDAVAAGQKILDEQKAGQAHSQTEVDAAVKAIKDALNGQATNYNDLQKAVNDAPTNKQTEAYLNATDQKAYDDAVAAGQKILDEQKAGQAHSQTEVDAAVKAIKDALNGQATDYNDLQKAVNDAPTNKQTEAYLNATDQKAYDDAVAAGQKILDEQKAGQAHSQTDVTAAVKAIKDALNGQATDHAALQKAVDDAPDNRKTYEYINATDQKAYDDAVAAGEKLLDGKAHSQSDVNAAVAAINNALNGHPTDNTQLKKDVEQGTNTKQDIKYRNADPDKQKALDDAINHGQDVLNDPTADQKTVDQADQAIKDAMNDLNGQPTDKSELQKDINKGNQIKNTDAYKNADPDKQKALDDAIKYGQDVLDDQNADQKTVNNADQAIKDALKNLNGQATDKSQLQKDIGQGNQTKQDDKYRNADPDKQKSLDDAINHGQDVLNDQNADQKTVDQADQAIKDAMNDLNGQPTDKSELQKDVNKGNQTKNTDAYKNADSENQKTLDDSIKQGQDVLDDPTADQKKVDDADQAIKDALKNLNGQATDKSQLQNDVNQGNQTKQDDKYRNADPDKQKSLDDAINHGQDVLNDQNADQKTVDQADQAIKDAMNDLNGQPTDKSELQKDVNKGNQTKNTDAYKNADSENQKTLDDSIKQGQDVLDDPTADQKKVDDADQAIKDALKNLNGQATDKSQLQNDVNQGNQTKQDDKYRNADPDKQKSLDDAINHGQDVLNDQNADQKTVDQADQAIKDALKNLNGQATDKSQLQKDIDQGNQTKQDDKYRNADPDKQKALDDAVNHGQDVLNDPTADQKKVDDADQAIKDALKNLNGQATDKTQLQKDVDQGNQTKDDDSYKNADADKQKALDDAIKHGQDVLDDKNTDQKTVDDADRAIKDALKDLNGQVTDKSQLQKDVVLGNQTKNKDTYKNASQDAQKALDDAVNHGQDVLNDQNADQKTVDQADQAIKDALKNLNGQATDKTQLQQDINQGNQIKQDDKYQKADPDKQKALDDAVKYGQDILNDPTVDQKTVDDADQTIKDALNDLNGQATDKTQLQKDVNQGNQAKNDDSYKNADADKQKALDDAIKHGQDVLNDKNADQKAVDDADQAIKNALKDLNGQVTDKTQLQKDINQGNQIKQDDKYQKADPDKQKALDDAINYGEDVLNNKNADQKTVDDADRSIKDALKDLNGKATDKSQLQNDVDQASQTKQDDKYRNADPDKQKELDDAIKHGQDVLNDPTADQKTVDAADQAIKDAQKDLNGQATDKSQLQKDVDKDKQTKQTDAYKNASQAVQKALDDAVNYGEDVLNDQNADQKTVNDADHAITDALKNLNGETTDKSQLQKDVNQASQAKNTDTYKNTDSDKQKALDDAIKHGQEVLNDPTADQKTVDAADQAIKDAQKDLNGQATDKGQLQNDVNQANQIKNGDAYKNASQAAQKALDNAIKHGQDVLNDPNADQEAVDEAAAELEQAMKAIQGNDSEIPNDNGTNQNGNSQSAATATDSKSQNNDSTAIQAPNSQSSAENQKQNGQSNMQTLPQTGNQEGAWTVLTGLMATMLGSLGLMLGKKKGHDEEKN</sequence>
<evidence type="ECO:0000259" key="5">
    <source>
        <dbReference type="Pfam" id="PF06458"/>
    </source>
</evidence>
<feature type="compositionally biased region" description="Polar residues" evidence="4">
    <location>
        <begin position="76"/>
        <end position="104"/>
    </location>
</feature>
<feature type="region of interest" description="Disordered" evidence="4">
    <location>
        <begin position="3331"/>
        <end position="3361"/>
    </location>
</feature>
<feature type="compositionally biased region" description="Basic and acidic residues" evidence="4">
    <location>
        <begin position="2904"/>
        <end position="2913"/>
    </location>
</feature>
<feature type="compositionally biased region" description="Polar residues" evidence="4">
    <location>
        <begin position="3115"/>
        <end position="3134"/>
    </location>
</feature>
<feature type="region of interest" description="Disordered" evidence="4">
    <location>
        <begin position="3831"/>
        <end position="3861"/>
    </location>
</feature>
<feature type="region of interest" description="Disordered" evidence="4">
    <location>
        <begin position="145"/>
        <end position="183"/>
    </location>
</feature>
<feature type="compositionally biased region" description="Basic and acidic residues" evidence="4">
    <location>
        <begin position="3069"/>
        <end position="3083"/>
    </location>
</feature>
<dbReference type="InterPro" id="IPR009063">
    <property type="entry name" value="Ig/albumin-bd_sf"/>
</dbReference>
<keyword evidence="1" id="KW-0732">Signal</keyword>
<dbReference type="Gene3D" id="3.10.20.320">
    <property type="entry name" value="Putative peptidoglycan bound protein (lpxtg motif)"/>
    <property type="match status" value="2"/>
</dbReference>
<feature type="region of interest" description="Disordered" evidence="4">
    <location>
        <begin position="65"/>
        <end position="121"/>
    </location>
</feature>
<feature type="region of interest" description="Disordered" evidence="4">
    <location>
        <begin position="3621"/>
        <end position="3646"/>
    </location>
</feature>
<feature type="compositionally biased region" description="Basic and acidic residues" evidence="4">
    <location>
        <begin position="3048"/>
        <end position="3057"/>
    </location>
</feature>
<dbReference type="Pfam" id="PF07554">
    <property type="entry name" value="FIVAR"/>
    <property type="match status" value="32"/>
</dbReference>
<dbReference type="EMBL" id="CP062966">
    <property type="protein sequence ID" value="QOL69476.1"/>
    <property type="molecule type" value="Genomic_DNA"/>
</dbReference>
<feature type="domain" description="Mub B2-like" evidence="6">
    <location>
        <begin position="1357"/>
        <end position="1463"/>
    </location>
</feature>
<evidence type="ECO:0000313" key="7">
    <source>
        <dbReference type="EMBL" id="QOL69476.1"/>
    </source>
</evidence>
<feature type="compositionally biased region" description="Low complexity" evidence="4">
    <location>
        <begin position="65"/>
        <end position="75"/>
    </location>
</feature>
<evidence type="ECO:0000256" key="2">
    <source>
        <dbReference type="ARBA" id="ARBA00022737"/>
    </source>
</evidence>
<feature type="compositionally biased region" description="Basic and acidic residues" evidence="4">
    <location>
        <begin position="3783"/>
        <end position="3793"/>
    </location>
</feature>
<feature type="region of interest" description="Disordered" evidence="4">
    <location>
        <begin position="3400"/>
        <end position="3430"/>
    </location>
</feature>
<feature type="region of interest" description="Disordered" evidence="4">
    <location>
        <begin position="2973"/>
        <end position="3008"/>
    </location>
</feature>
<proteinExistence type="predicted"/>
<feature type="compositionally biased region" description="Basic and acidic residues" evidence="4">
    <location>
        <begin position="3567"/>
        <end position="3581"/>
    </location>
</feature>
<feature type="compositionally biased region" description="Basic and acidic residues" evidence="4">
    <location>
        <begin position="3339"/>
        <end position="3361"/>
    </location>
</feature>